<accession>A0A7W7ELC6</accession>
<gene>
    <name evidence="1" type="ORF">GGE60_003421</name>
</gene>
<dbReference type="EMBL" id="JACIIG010000008">
    <property type="protein sequence ID" value="MBB4569297.1"/>
    <property type="molecule type" value="Genomic_DNA"/>
</dbReference>
<dbReference type="Proteomes" id="UP000543836">
    <property type="component" value="Unassembled WGS sequence"/>
</dbReference>
<proteinExistence type="predicted"/>
<comment type="caution">
    <text evidence="1">The sequence shown here is derived from an EMBL/GenBank/DDBJ whole genome shotgun (WGS) entry which is preliminary data.</text>
</comment>
<sequence>MISVLATSAHAQALRPTPSMNRLADCTEVVEHVLSKTSGRLLSFRQGAEKCTVIILLQKDGERPEKIVLHIDRNQASADAE</sequence>
<protein>
    <recommendedName>
        <fullName evidence="3">PepSY domain-containing protein</fullName>
    </recommendedName>
</protein>
<evidence type="ECO:0000313" key="1">
    <source>
        <dbReference type="EMBL" id="MBB4569297.1"/>
    </source>
</evidence>
<keyword evidence="2" id="KW-1185">Reference proteome</keyword>
<reference evidence="1 2" key="1">
    <citation type="submission" date="2020-08" db="EMBL/GenBank/DDBJ databases">
        <title>Genomic Encyclopedia of Type Strains, Phase IV (KMG-V): Genome sequencing to study the core and pangenomes of soil and plant-associated prokaryotes.</title>
        <authorList>
            <person name="Whitman W."/>
        </authorList>
    </citation>
    <scope>NUCLEOTIDE SEQUENCE [LARGE SCALE GENOMIC DNA]</scope>
    <source>
        <strain evidence="1 2">SEMIA 492</strain>
    </source>
</reference>
<dbReference type="RefSeq" id="WP_156765736.1">
    <property type="nucleotide sequence ID" value="NZ_JACIIG010000008.1"/>
</dbReference>
<name>A0A7W7ELC6_9HYPH</name>
<organism evidence="1 2">
    <name type="scientific">Rhizobium leucaenae</name>
    <dbReference type="NCBI Taxonomy" id="29450"/>
    <lineage>
        <taxon>Bacteria</taxon>
        <taxon>Pseudomonadati</taxon>
        <taxon>Pseudomonadota</taxon>
        <taxon>Alphaproteobacteria</taxon>
        <taxon>Hyphomicrobiales</taxon>
        <taxon>Rhizobiaceae</taxon>
        <taxon>Rhizobium/Agrobacterium group</taxon>
        <taxon>Rhizobium</taxon>
    </lineage>
</organism>
<dbReference type="AlphaFoldDB" id="A0A7W7ELC6"/>
<dbReference type="OrthoDB" id="8402077at2"/>
<evidence type="ECO:0008006" key="3">
    <source>
        <dbReference type="Google" id="ProtNLM"/>
    </source>
</evidence>
<evidence type="ECO:0000313" key="2">
    <source>
        <dbReference type="Proteomes" id="UP000543836"/>
    </source>
</evidence>